<dbReference type="GO" id="GO:0004175">
    <property type="term" value="F:endopeptidase activity"/>
    <property type="evidence" value="ECO:0007669"/>
    <property type="project" value="UniProtKB-ARBA"/>
</dbReference>
<dbReference type="Pfam" id="PF02517">
    <property type="entry name" value="Rce1-like"/>
    <property type="match status" value="1"/>
</dbReference>
<dbReference type="InterPro" id="IPR003675">
    <property type="entry name" value="Rce1/LyrA-like_dom"/>
</dbReference>
<comment type="caution">
    <text evidence="3">The sequence shown here is derived from an EMBL/GenBank/DDBJ whole genome shotgun (WGS) entry which is preliminary data.</text>
</comment>
<dbReference type="GO" id="GO:0008237">
    <property type="term" value="F:metallopeptidase activity"/>
    <property type="evidence" value="ECO:0007669"/>
    <property type="project" value="UniProtKB-KW"/>
</dbReference>
<reference evidence="3" key="1">
    <citation type="submission" date="2020-04" db="EMBL/GenBank/DDBJ databases">
        <title>Deep metagenomics examines the oral microbiome during advanced dental caries in children, revealing novel taxa and co-occurrences with host molecules.</title>
        <authorList>
            <person name="Baker J.L."/>
            <person name="Morton J.T."/>
            <person name="Dinis M."/>
            <person name="Alvarez R."/>
            <person name="Tran N.C."/>
            <person name="Knight R."/>
            <person name="Edlund A."/>
        </authorList>
    </citation>
    <scope>NUCLEOTIDE SEQUENCE</scope>
    <source>
        <strain evidence="3">JCVI_38_bin.19</strain>
    </source>
</reference>
<keyword evidence="3" id="KW-0645">Protease</keyword>
<protein>
    <submittedName>
        <fullName evidence="3">CPBP family intramembrane metalloprotease</fullName>
    </submittedName>
</protein>
<keyword evidence="1" id="KW-0812">Transmembrane</keyword>
<dbReference type="AlphaFoldDB" id="A0A930DHI1"/>
<dbReference type="InterPro" id="IPR052710">
    <property type="entry name" value="CAAX_protease"/>
</dbReference>
<evidence type="ECO:0000256" key="1">
    <source>
        <dbReference type="SAM" id="Phobius"/>
    </source>
</evidence>
<keyword evidence="3" id="KW-0378">Hydrolase</keyword>
<feature type="transmembrane region" description="Helical" evidence="1">
    <location>
        <begin position="51"/>
        <end position="71"/>
    </location>
</feature>
<proteinExistence type="predicted"/>
<sequence length="287" mass="32303">MENLMDKRKMLFLFLPLLVLFVYDRIGDVVIFIIHKAFDVFAVSESFIDTSASFIDATTAVVLSVICYLFYRKVFPRKQAEVSLPLWQNILFAIVIGFGVGGLATIWLNFADFVGNNISFLGKESEAFSTLYDDLDQGPFIWTFLAIVVVGPLVEEILFRGIIFSSFEEVTDILWFPAVLSGVMFGVWHGSFIQAVYTAMTGIALGYFMKKSRSLFFTVLAHGVNNLSGTLPPFLDTALVNGFINIMSYLCIIPMFCIFAYLHFRGKKEAELDNPELYTEEEPAPAE</sequence>
<evidence type="ECO:0000313" key="4">
    <source>
        <dbReference type="Proteomes" id="UP000775770"/>
    </source>
</evidence>
<name>A0A930DHI1_9FIRM</name>
<feature type="transmembrane region" description="Helical" evidence="1">
    <location>
        <begin position="246"/>
        <end position="264"/>
    </location>
</feature>
<keyword evidence="3" id="KW-0482">Metalloprotease</keyword>
<evidence type="ECO:0000313" key="3">
    <source>
        <dbReference type="EMBL" id="MBF1271822.1"/>
    </source>
</evidence>
<feature type="transmembrane region" description="Helical" evidence="1">
    <location>
        <begin position="91"/>
        <end position="110"/>
    </location>
</feature>
<evidence type="ECO:0000259" key="2">
    <source>
        <dbReference type="Pfam" id="PF02517"/>
    </source>
</evidence>
<feature type="transmembrane region" description="Helical" evidence="1">
    <location>
        <begin position="140"/>
        <end position="158"/>
    </location>
</feature>
<keyword evidence="1" id="KW-1133">Transmembrane helix</keyword>
<keyword evidence="1" id="KW-0472">Membrane</keyword>
<dbReference type="EMBL" id="JABZRA010000001">
    <property type="protein sequence ID" value="MBF1271822.1"/>
    <property type="molecule type" value="Genomic_DNA"/>
</dbReference>
<gene>
    <name evidence="3" type="ORF">HXM90_00120</name>
</gene>
<dbReference type="Proteomes" id="UP000775770">
    <property type="component" value="Unassembled WGS sequence"/>
</dbReference>
<feature type="domain" description="CAAX prenyl protease 2/Lysostaphin resistance protein A-like" evidence="2">
    <location>
        <begin position="140"/>
        <end position="227"/>
    </location>
</feature>
<dbReference type="RefSeq" id="WP_304069269.1">
    <property type="nucleotide sequence ID" value="NZ_JABZRA010000001.1"/>
</dbReference>
<organism evidence="3 4">
    <name type="scientific">Oribacterium sinus</name>
    <dbReference type="NCBI Taxonomy" id="237576"/>
    <lineage>
        <taxon>Bacteria</taxon>
        <taxon>Bacillati</taxon>
        <taxon>Bacillota</taxon>
        <taxon>Clostridia</taxon>
        <taxon>Lachnospirales</taxon>
        <taxon>Lachnospiraceae</taxon>
        <taxon>Oribacterium</taxon>
    </lineage>
</organism>
<feature type="transmembrane region" description="Helical" evidence="1">
    <location>
        <begin position="192"/>
        <end position="208"/>
    </location>
</feature>
<accession>A0A930DHI1</accession>
<dbReference type="GO" id="GO:0080120">
    <property type="term" value="P:CAAX-box protein maturation"/>
    <property type="evidence" value="ECO:0007669"/>
    <property type="project" value="UniProtKB-ARBA"/>
</dbReference>
<dbReference type="PANTHER" id="PTHR36435:SF1">
    <property type="entry name" value="CAAX AMINO TERMINAL PROTEASE FAMILY PROTEIN"/>
    <property type="match status" value="1"/>
</dbReference>
<dbReference type="PANTHER" id="PTHR36435">
    <property type="entry name" value="SLR1288 PROTEIN"/>
    <property type="match status" value="1"/>
</dbReference>